<dbReference type="PROSITE" id="PS51084">
    <property type="entry name" value="HIT_2"/>
    <property type="match status" value="1"/>
</dbReference>
<feature type="short sequence motif" description="Histidine triad motif" evidence="2 3">
    <location>
        <begin position="96"/>
        <end position="100"/>
    </location>
</feature>
<dbReference type="Proteomes" id="UP000305541">
    <property type="component" value="Unassembled WGS sequence"/>
</dbReference>
<evidence type="ECO:0000256" key="1">
    <source>
        <dbReference type="PIRSR" id="PIRSR601310-1"/>
    </source>
</evidence>
<reference evidence="5 6" key="1">
    <citation type="submission" date="2019-05" db="EMBL/GenBank/DDBJ databases">
        <title>The metagenome of a microbial culture collection derived from dairy environment covers the genomic content of the human microbiome.</title>
        <authorList>
            <person name="Roder T."/>
            <person name="Wuthrich D."/>
            <person name="Sattari Z."/>
            <person name="Von Ah U."/>
            <person name="Bar C."/>
            <person name="Ronchi F."/>
            <person name="Macpherson A.J."/>
            <person name="Ganal-Vonarburg S.C."/>
            <person name="Bruggmann R."/>
            <person name="Vergeres G."/>
        </authorList>
    </citation>
    <scope>NUCLEOTIDE SEQUENCE [LARGE SCALE GENOMIC DNA]</scope>
    <source>
        <strain evidence="5 6">FAM 18815</strain>
    </source>
</reference>
<feature type="domain" description="HIT" evidence="4">
    <location>
        <begin position="5"/>
        <end position="111"/>
    </location>
</feature>
<dbReference type="EMBL" id="VBTH01000007">
    <property type="protein sequence ID" value="TLQ04452.1"/>
    <property type="molecule type" value="Genomic_DNA"/>
</dbReference>
<comment type="caution">
    <text evidence="5">The sequence shown here is derived from an EMBL/GenBank/DDBJ whole genome shotgun (WGS) entry which is preliminary data.</text>
</comment>
<dbReference type="OrthoDB" id="9784774at2"/>
<feature type="active site" description="Tele-AMP-histidine intermediate" evidence="1">
    <location>
        <position position="98"/>
    </location>
</feature>
<dbReference type="PRINTS" id="PR00332">
    <property type="entry name" value="HISTRIAD"/>
</dbReference>
<dbReference type="RefSeq" id="WP_138474254.1">
    <property type="nucleotide sequence ID" value="NZ_VBTH01000007.1"/>
</dbReference>
<dbReference type="PANTHER" id="PTHR42997">
    <property type="entry name" value="HIT FAMILY HYDROLASE"/>
    <property type="match status" value="1"/>
</dbReference>
<dbReference type="Pfam" id="PF01230">
    <property type="entry name" value="HIT"/>
    <property type="match status" value="1"/>
</dbReference>
<dbReference type="InterPro" id="IPR036265">
    <property type="entry name" value="HIT-like_sf"/>
</dbReference>
<evidence type="ECO:0000256" key="3">
    <source>
        <dbReference type="PROSITE-ProRule" id="PRU00464"/>
    </source>
</evidence>
<dbReference type="Gene3D" id="3.30.428.10">
    <property type="entry name" value="HIT-like"/>
    <property type="match status" value="1"/>
</dbReference>
<evidence type="ECO:0000313" key="6">
    <source>
        <dbReference type="Proteomes" id="UP000305541"/>
    </source>
</evidence>
<protein>
    <submittedName>
        <fullName evidence="5">HIT family protein</fullName>
    </submittedName>
</protein>
<dbReference type="InterPro" id="IPR011146">
    <property type="entry name" value="HIT-like"/>
</dbReference>
<accession>A0A5R9BX61</accession>
<organism evidence="5 6">
    <name type="scientific">Pediococcus stilesii</name>
    <dbReference type="NCBI Taxonomy" id="331679"/>
    <lineage>
        <taxon>Bacteria</taxon>
        <taxon>Bacillati</taxon>
        <taxon>Bacillota</taxon>
        <taxon>Bacilli</taxon>
        <taxon>Lactobacillales</taxon>
        <taxon>Lactobacillaceae</taxon>
        <taxon>Pediococcus</taxon>
    </lineage>
</organism>
<dbReference type="InterPro" id="IPR001310">
    <property type="entry name" value="Histidine_triad_HIT"/>
</dbReference>
<dbReference type="AlphaFoldDB" id="A0A5R9BX61"/>
<name>A0A5R9BX61_9LACO</name>
<evidence type="ECO:0000313" key="5">
    <source>
        <dbReference type="EMBL" id="TLQ04452.1"/>
    </source>
</evidence>
<evidence type="ECO:0000259" key="4">
    <source>
        <dbReference type="PROSITE" id="PS51084"/>
    </source>
</evidence>
<gene>
    <name evidence="5" type="ORF">FEZ51_05160</name>
</gene>
<dbReference type="SUPFAM" id="SSF54197">
    <property type="entry name" value="HIT-like"/>
    <property type="match status" value="1"/>
</dbReference>
<dbReference type="PANTHER" id="PTHR42997:SF1">
    <property type="entry name" value="AP-4-A PHOSPHORYLASE"/>
    <property type="match status" value="1"/>
</dbReference>
<dbReference type="GO" id="GO:0003824">
    <property type="term" value="F:catalytic activity"/>
    <property type="evidence" value="ECO:0007669"/>
    <property type="project" value="InterPro"/>
</dbReference>
<sequence length="132" mass="15260">MDFDPNCVFCQKTETDYITENTLAASFLDLYPVSKGHTLIVPKRHVRQIWSLTEDERHAIFELVEKNKAILDQKYHPDGYNIAINSGAAAGQSVFHCHVHLIPRYWNEEPRRKPVPGQFLVPPERPQFKGMD</sequence>
<proteinExistence type="predicted"/>
<evidence type="ECO:0000256" key="2">
    <source>
        <dbReference type="PIRSR" id="PIRSR601310-3"/>
    </source>
</evidence>
<dbReference type="InterPro" id="IPR052908">
    <property type="entry name" value="AP-4-A_phosphorylase"/>
</dbReference>